<keyword evidence="5" id="KW-0812">Transmembrane</keyword>
<dbReference type="EMBL" id="DS113192">
    <property type="protein sequence ID" value="EAY21086.1"/>
    <property type="molecule type" value="Genomic_DNA"/>
</dbReference>
<dbReference type="GO" id="GO:0016020">
    <property type="term" value="C:membrane"/>
    <property type="evidence" value="ECO:0000318"/>
    <property type="project" value="GO_Central"/>
</dbReference>
<dbReference type="SUPFAM" id="SSF49785">
    <property type="entry name" value="Galactose-binding domain-like"/>
    <property type="match status" value="1"/>
</dbReference>
<evidence type="ECO:0000256" key="6">
    <source>
        <dbReference type="SAM" id="SignalP"/>
    </source>
</evidence>
<keyword evidence="5" id="KW-1133">Transmembrane helix</keyword>
<dbReference type="eggNOG" id="KOG3525">
    <property type="taxonomic scope" value="Eukaryota"/>
</dbReference>
<dbReference type="GO" id="GO:0016485">
    <property type="term" value="P:protein processing"/>
    <property type="evidence" value="ECO:0000318"/>
    <property type="project" value="GO_Central"/>
</dbReference>
<dbReference type="InterPro" id="IPR036852">
    <property type="entry name" value="Peptidase_S8/S53_dom_sf"/>
</dbReference>
<dbReference type="SUPFAM" id="SSF52743">
    <property type="entry name" value="Subtilisin-like"/>
    <property type="match status" value="1"/>
</dbReference>
<dbReference type="RefSeq" id="XP_001582072.1">
    <property type="nucleotide sequence ID" value="XM_001582022.1"/>
</dbReference>
<accession>A2DEF9</accession>
<dbReference type="STRING" id="5722.A2DEF9"/>
<dbReference type="InterPro" id="IPR008979">
    <property type="entry name" value="Galactose-bd-like_sf"/>
</dbReference>
<dbReference type="GO" id="GO:0012505">
    <property type="term" value="C:endomembrane system"/>
    <property type="evidence" value="ECO:0007669"/>
    <property type="project" value="UniProtKB-ARBA"/>
</dbReference>
<dbReference type="PROSITE" id="PS51892">
    <property type="entry name" value="SUBTILASE"/>
    <property type="match status" value="1"/>
</dbReference>
<dbReference type="VEuPathDB" id="TrichDB:TVAG_282560"/>
<dbReference type="Gene3D" id="2.60.120.260">
    <property type="entry name" value="Galactose-binding domain-like"/>
    <property type="match status" value="1"/>
</dbReference>
<dbReference type="InParanoid" id="A2DEF9"/>
<evidence type="ECO:0000256" key="1">
    <source>
        <dbReference type="ARBA" id="ARBA00022670"/>
    </source>
</evidence>
<evidence type="ECO:0000259" key="8">
    <source>
        <dbReference type="Pfam" id="PF01483"/>
    </source>
</evidence>
<proteinExistence type="inferred from homology"/>
<comment type="similarity">
    <text evidence="4">Belongs to the peptidase S8 family.</text>
</comment>
<keyword evidence="2" id="KW-0378">Hydrolase</keyword>
<keyword evidence="3" id="KW-0720">Serine protease</keyword>
<evidence type="ECO:0000256" key="2">
    <source>
        <dbReference type="ARBA" id="ARBA00022801"/>
    </source>
</evidence>
<dbReference type="OrthoDB" id="300641at2759"/>
<protein>
    <submittedName>
        <fullName evidence="9">Clan SB, family S8, subtilisin-like serine peptidase</fullName>
    </submittedName>
</protein>
<comment type="caution">
    <text evidence="4">Lacks conserved residue(s) required for the propagation of feature annotation.</text>
</comment>
<dbReference type="Gene3D" id="3.40.50.200">
    <property type="entry name" value="Peptidase S8/S53 domain"/>
    <property type="match status" value="1"/>
</dbReference>
<keyword evidence="6" id="KW-0732">Signal</keyword>
<evidence type="ECO:0000256" key="5">
    <source>
        <dbReference type="SAM" id="Phobius"/>
    </source>
</evidence>
<dbReference type="AlphaFoldDB" id="A2DEF9"/>
<feature type="chain" id="PRO_5002643104" evidence="6">
    <location>
        <begin position="17"/>
        <end position="868"/>
    </location>
</feature>
<evidence type="ECO:0000256" key="3">
    <source>
        <dbReference type="ARBA" id="ARBA00022825"/>
    </source>
</evidence>
<organism evidence="9 10">
    <name type="scientific">Trichomonas vaginalis (strain ATCC PRA-98 / G3)</name>
    <dbReference type="NCBI Taxonomy" id="412133"/>
    <lineage>
        <taxon>Eukaryota</taxon>
        <taxon>Metamonada</taxon>
        <taxon>Parabasalia</taxon>
        <taxon>Trichomonadida</taxon>
        <taxon>Trichomonadidae</taxon>
        <taxon>Trichomonas</taxon>
    </lineage>
</organism>
<evidence type="ECO:0000313" key="10">
    <source>
        <dbReference type="Proteomes" id="UP000001542"/>
    </source>
</evidence>
<dbReference type="InterPro" id="IPR002884">
    <property type="entry name" value="P_dom"/>
</dbReference>
<feature type="transmembrane region" description="Helical" evidence="5">
    <location>
        <begin position="837"/>
        <end position="859"/>
    </location>
</feature>
<dbReference type="FunCoup" id="A2DEF9">
    <property type="interactions" value="49"/>
</dbReference>
<feature type="domain" description="P/Homo B" evidence="8">
    <location>
        <begin position="489"/>
        <end position="553"/>
    </location>
</feature>
<dbReference type="Pfam" id="PF01483">
    <property type="entry name" value="P_proprotein"/>
    <property type="match status" value="1"/>
</dbReference>
<dbReference type="Proteomes" id="UP000001542">
    <property type="component" value="Unassembled WGS sequence"/>
</dbReference>
<feature type="domain" description="Peptidase S8/S53" evidence="7">
    <location>
        <begin position="188"/>
        <end position="434"/>
    </location>
</feature>
<reference evidence="9" key="1">
    <citation type="submission" date="2006-10" db="EMBL/GenBank/DDBJ databases">
        <authorList>
            <person name="Amadeo P."/>
            <person name="Zhao Q."/>
            <person name="Wortman J."/>
            <person name="Fraser-Liggett C."/>
            <person name="Carlton J."/>
        </authorList>
    </citation>
    <scope>NUCLEOTIDE SEQUENCE</scope>
    <source>
        <strain evidence="9">G3</strain>
    </source>
</reference>
<dbReference type="VEuPathDB" id="TrichDB:TVAGG3_0028760"/>
<dbReference type="PANTHER" id="PTHR42884:SF14">
    <property type="entry name" value="NEUROENDOCRINE CONVERTASE 1"/>
    <property type="match status" value="1"/>
</dbReference>
<keyword evidence="1" id="KW-0645">Protease</keyword>
<dbReference type="FunFam" id="3.40.50.200:FF:000038">
    <property type="entry name" value="Clan SB, family S8, subtilisin-like serine peptidase"/>
    <property type="match status" value="1"/>
</dbReference>
<dbReference type="GO" id="GO:0005737">
    <property type="term" value="C:cytoplasm"/>
    <property type="evidence" value="ECO:0007669"/>
    <property type="project" value="UniProtKB-ARBA"/>
</dbReference>
<keyword evidence="10" id="KW-1185">Reference proteome</keyword>
<dbReference type="FunFam" id="2.60.120.260:FF:000123">
    <property type="entry name" value="Clan SB, family S8, subtilisin-like serine peptidase"/>
    <property type="match status" value="1"/>
</dbReference>
<reference evidence="9" key="2">
    <citation type="journal article" date="2007" name="Science">
        <title>Draft genome sequence of the sexually transmitted pathogen Trichomonas vaginalis.</title>
        <authorList>
            <person name="Carlton J.M."/>
            <person name="Hirt R.P."/>
            <person name="Silva J.C."/>
            <person name="Delcher A.L."/>
            <person name="Schatz M."/>
            <person name="Zhao Q."/>
            <person name="Wortman J.R."/>
            <person name="Bidwell S.L."/>
            <person name="Alsmark U.C.M."/>
            <person name="Besteiro S."/>
            <person name="Sicheritz-Ponten T."/>
            <person name="Noel C.J."/>
            <person name="Dacks J.B."/>
            <person name="Foster P.G."/>
            <person name="Simillion C."/>
            <person name="Van de Peer Y."/>
            <person name="Miranda-Saavedra D."/>
            <person name="Barton G.J."/>
            <person name="Westrop G.D."/>
            <person name="Mueller S."/>
            <person name="Dessi D."/>
            <person name="Fiori P.L."/>
            <person name="Ren Q."/>
            <person name="Paulsen I."/>
            <person name="Zhang H."/>
            <person name="Bastida-Corcuera F.D."/>
            <person name="Simoes-Barbosa A."/>
            <person name="Brown M.T."/>
            <person name="Hayes R.D."/>
            <person name="Mukherjee M."/>
            <person name="Okumura C.Y."/>
            <person name="Schneider R."/>
            <person name="Smith A.J."/>
            <person name="Vanacova S."/>
            <person name="Villalvazo M."/>
            <person name="Haas B.J."/>
            <person name="Pertea M."/>
            <person name="Feldblyum T.V."/>
            <person name="Utterback T.R."/>
            <person name="Shu C.L."/>
            <person name="Osoegawa K."/>
            <person name="de Jong P.J."/>
            <person name="Hrdy I."/>
            <person name="Horvathova L."/>
            <person name="Zubacova Z."/>
            <person name="Dolezal P."/>
            <person name="Malik S.B."/>
            <person name="Logsdon J.M. Jr."/>
            <person name="Henze K."/>
            <person name="Gupta A."/>
            <person name="Wang C.C."/>
            <person name="Dunne R.L."/>
            <person name="Upcroft J.A."/>
            <person name="Upcroft P."/>
            <person name="White O."/>
            <person name="Salzberg S.L."/>
            <person name="Tang P."/>
            <person name="Chiu C.-H."/>
            <person name="Lee Y.-S."/>
            <person name="Embley T.M."/>
            <person name="Coombs G.H."/>
            <person name="Mottram J.C."/>
            <person name="Tachezy J."/>
            <person name="Fraser-Liggett C.M."/>
            <person name="Johnson P.J."/>
        </authorList>
    </citation>
    <scope>NUCLEOTIDE SEQUENCE [LARGE SCALE GENOMIC DNA]</scope>
    <source>
        <strain evidence="9">G3</strain>
    </source>
</reference>
<dbReference type="Pfam" id="PF00082">
    <property type="entry name" value="Peptidase_S8"/>
    <property type="match status" value="1"/>
</dbReference>
<dbReference type="InterPro" id="IPR000209">
    <property type="entry name" value="Peptidase_S8/S53_dom"/>
</dbReference>
<evidence type="ECO:0000259" key="7">
    <source>
        <dbReference type="Pfam" id="PF00082"/>
    </source>
</evidence>
<gene>
    <name evidence="9" type="ORF">TVAG_282560</name>
</gene>
<evidence type="ECO:0000313" key="9">
    <source>
        <dbReference type="EMBL" id="EAY21086.1"/>
    </source>
</evidence>
<dbReference type="PANTHER" id="PTHR42884">
    <property type="entry name" value="PROPROTEIN CONVERTASE SUBTILISIN/KEXIN-RELATED"/>
    <property type="match status" value="1"/>
</dbReference>
<evidence type="ECO:0000256" key="4">
    <source>
        <dbReference type="PROSITE-ProRule" id="PRU01240"/>
    </source>
</evidence>
<feature type="signal peptide" evidence="6">
    <location>
        <begin position="1"/>
        <end position="16"/>
    </location>
</feature>
<dbReference type="KEGG" id="tva:5466642"/>
<dbReference type="GO" id="GO:0004252">
    <property type="term" value="F:serine-type endopeptidase activity"/>
    <property type="evidence" value="ECO:0000318"/>
    <property type="project" value="GO_Central"/>
</dbReference>
<sequence length="868" mass="98340">MLLFLFSSLAFSEVSSDEKEYIPVNANTGDSRLALYTCYGSEFNRFSDYSQQVFKRINGTVIFSASSQLPAELQQYTLNKIPYTFQSIDRILAFENEAQKQFHMQNIGENYGLPGQDINVTTVWRDGNEGKDVLVTLIGNGCYMMHNDIIRRFSSNNSKSLIEGCYKSIKLEYCNEAVPANESVDKDTHLVGLIVGSYNSQCGRGIAPLASFACVNYSSSINNQDKLLLISKMNFNESNIKLNTLIRRCRYSKTDNYPKCPQETTSDDLLNSMENYFEKSRNNLGLIYVLPAGDNGNIGGDTGFTFMQQSRFGIIVGATTNRGTRAYYSNRGCSLFVNAPSGGFHWKLDDNFNIPYLSSAKGRTSSCNNKVAGTSASAAIVSGALALILSKRPDLSWRDIQYITALTSVRNDPFFQSWQKNAAGIWYSHFYGFGRINVGRAFELANNWQKIEKEINKTVFCQKNITFESCFTEPIDCYIDFESSISCSEAVILEFSISEDIFGQMIIKIESPLGTEAEVKTLSSHFVESIGMERRFLCRNFFGENPNGAWKISFSVSGCQPKTIISKVTLQIFGTENPLNSSLVLNQNSIDPFDRNNWPTNVDYIEFDSVPSVITCLKKFDIKLKYYPQIEGLNCLVLLIEKVTNRQIALLSSHVQEEIENIQIPCIFSDDAELEIAIEVPSANLLVSKPIKIYRSSLQNKILRPKKYQLYKTSPDSLTKVSVRWQNGFDRVPPSEHDQMAYISLFDYQLKTTKMTFYVENTGNFSFYLPKGFTCHQCLLSVSPVYNTLPERCRSLVQPIKIIMNDENTNPDFDFSSDESCYLYNAEKIINEDDGRILFFGSFIFIVSASFILYIISLFREMMHSRRS</sequence>
<keyword evidence="5" id="KW-0472">Membrane</keyword>
<name>A2DEF9_TRIV3</name>
<dbReference type="SMR" id="A2DEF9"/>